<proteinExistence type="predicted"/>
<organism evidence="1 2">
    <name type="scientific">Streptomyces eurythermus</name>
    <dbReference type="NCBI Taxonomy" id="42237"/>
    <lineage>
        <taxon>Bacteria</taxon>
        <taxon>Bacillati</taxon>
        <taxon>Actinomycetota</taxon>
        <taxon>Actinomycetes</taxon>
        <taxon>Kitasatosporales</taxon>
        <taxon>Streptomycetaceae</taxon>
        <taxon>Streptomyces</taxon>
    </lineage>
</organism>
<evidence type="ECO:0000313" key="1">
    <source>
        <dbReference type="EMBL" id="MFF9887233.1"/>
    </source>
</evidence>
<comment type="caution">
    <text evidence="1">The sequence shown here is derived from an EMBL/GenBank/DDBJ whole genome shotgun (WGS) entry which is preliminary data.</text>
</comment>
<gene>
    <name evidence="1" type="ORF">ACF1HC_37565</name>
</gene>
<name>A0ABW6Z8H5_9ACTN</name>
<accession>A0ABW6Z8H5</accession>
<keyword evidence="2" id="KW-1185">Reference proteome</keyword>
<dbReference type="Proteomes" id="UP001603418">
    <property type="component" value="Unassembled WGS sequence"/>
</dbReference>
<evidence type="ECO:0000313" key="2">
    <source>
        <dbReference type="Proteomes" id="UP001603418"/>
    </source>
</evidence>
<sequence>MSAGLRQLFRRGENRVRASSVLMAIQGGIVGWNSGSAPYDGVNPSALPASRTEELAGSEAGEWAAARRFASQTPVPGPPVTGG</sequence>
<dbReference type="EMBL" id="JBICBM010000027">
    <property type="protein sequence ID" value="MFF9887233.1"/>
    <property type="molecule type" value="Genomic_DNA"/>
</dbReference>
<protein>
    <submittedName>
        <fullName evidence="1">Uncharacterized protein</fullName>
    </submittedName>
</protein>
<dbReference type="RefSeq" id="WP_157855631.1">
    <property type="nucleotide sequence ID" value="NZ_JBFACJ010000005.1"/>
</dbReference>
<reference evidence="1 2" key="1">
    <citation type="submission" date="2024-10" db="EMBL/GenBank/DDBJ databases">
        <title>The Natural Products Discovery Center: Release of the First 8490 Sequenced Strains for Exploring Actinobacteria Biosynthetic Diversity.</title>
        <authorList>
            <person name="Kalkreuter E."/>
            <person name="Kautsar S.A."/>
            <person name="Yang D."/>
            <person name="Bader C.D."/>
            <person name="Teijaro C.N."/>
            <person name="Fluegel L."/>
            <person name="Davis C.M."/>
            <person name="Simpson J.R."/>
            <person name="Lauterbach L."/>
            <person name="Steele A.D."/>
            <person name="Gui C."/>
            <person name="Meng S."/>
            <person name="Li G."/>
            <person name="Viehrig K."/>
            <person name="Ye F."/>
            <person name="Su P."/>
            <person name="Kiefer A.F."/>
            <person name="Nichols A."/>
            <person name="Cepeda A.J."/>
            <person name="Yan W."/>
            <person name="Fan B."/>
            <person name="Jiang Y."/>
            <person name="Adhikari A."/>
            <person name="Zheng C.-J."/>
            <person name="Schuster L."/>
            <person name="Cowan T.M."/>
            <person name="Smanski M.J."/>
            <person name="Chevrette M.G."/>
            <person name="De Carvalho L.P.S."/>
            <person name="Shen B."/>
        </authorList>
    </citation>
    <scope>NUCLEOTIDE SEQUENCE [LARGE SCALE GENOMIC DNA]</scope>
    <source>
        <strain evidence="1 2">NPDC013366</strain>
    </source>
</reference>